<reference evidence="8" key="1">
    <citation type="submission" date="2015-05" db="UniProtKB">
        <authorList>
            <consortium name="EnsemblMetazoa"/>
        </authorList>
    </citation>
    <scope>IDENTIFICATION</scope>
</reference>
<protein>
    <recommendedName>
        <fullName evidence="3">cystathionine gamma-lyase</fullName>
        <ecNumber evidence="3">4.4.1.1</ecNumber>
    </recommendedName>
    <alternativeName>
        <fullName evidence="6">Gamma-cystathionase</fullName>
    </alternativeName>
</protein>
<keyword evidence="5" id="KW-0028">Amino-acid biosynthesis</keyword>
<evidence type="ECO:0000256" key="6">
    <source>
        <dbReference type="ARBA" id="ARBA00029853"/>
    </source>
</evidence>
<dbReference type="GO" id="GO:0019346">
    <property type="term" value="P:transsulfuration"/>
    <property type="evidence" value="ECO:0007669"/>
    <property type="project" value="InterPro"/>
</dbReference>
<comment type="pathway">
    <text evidence="2">Amino-acid biosynthesis; L-cysteine biosynthesis; L-cysteine from L-homocysteine and L-serine: step 2/2.</text>
</comment>
<evidence type="ECO:0000256" key="3">
    <source>
        <dbReference type="ARBA" id="ARBA00012085"/>
    </source>
</evidence>
<dbReference type="STRING" id="13249.T1I0C4"/>
<evidence type="ECO:0000313" key="8">
    <source>
        <dbReference type="EnsemblMetazoa" id="RPRC009744-PA"/>
    </source>
</evidence>
<dbReference type="InParanoid" id="T1I0C4"/>
<accession>T1I0C4</accession>
<dbReference type="InterPro" id="IPR000277">
    <property type="entry name" value="Cys/Met-Metab_PyrdxlP-dep_enz"/>
</dbReference>
<dbReference type="GO" id="GO:0030170">
    <property type="term" value="F:pyridoxal phosphate binding"/>
    <property type="evidence" value="ECO:0007669"/>
    <property type="project" value="InterPro"/>
</dbReference>
<evidence type="ECO:0000256" key="1">
    <source>
        <dbReference type="ARBA" id="ARBA00001933"/>
    </source>
</evidence>
<name>T1I0C4_RHOPR</name>
<evidence type="ECO:0000256" key="4">
    <source>
        <dbReference type="ARBA" id="ARBA00022898"/>
    </source>
</evidence>
<dbReference type="PANTHER" id="PTHR11808">
    <property type="entry name" value="TRANS-SULFURATION ENZYME FAMILY MEMBER"/>
    <property type="match status" value="1"/>
</dbReference>
<evidence type="ECO:0000313" key="9">
    <source>
        <dbReference type="Proteomes" id="UP000015103"/>
    </source>
</evidence>
<dbReference type="Gene3D" id="3.90.1150.10">
    <property type="entry name" value="Aspartate Aminotransferase, domain 1"/>
    <property type="match status" value="1"/>
</dbReference>
<comment type="cofactor">
    <cofactor evidence="1 7">
        <name>pyridoxal 5'-phosphate</name>
        <dbReference type="ChEBI" id="CHEBI:597326"/>
    </cofactor>
</comment>
<dbReference type="HOGENOM" id="CLU_018986_2_2_1"/>
<dbReference type="AlphaFoldDB" id="T1I0C4"/>
<dbReference type="GO" id="GO:0004123">
    <property type="term" value="F:cystathionine gamma-lyase activity"/>
    <property type="evidence" value="ECO:0007669"/>
    <property type="project" value="TreeGrafter"/>
</dbReference>
<dbReference type="Pfam" id="PF01053">
    <property type="entry name" value="Cys_Met_Meta_PP"/>
    <property type="match status" value="1"/>
</dbReference>
<dbReference type="EMBL" id="ACPB03009631">
    <property type="status" value="NOT_ANNOTATED_CDS"/>
    <property type="molecule type" value="Genomic_DNA"/>
</dbReference>
<dbReference type="eggNOG" id="KOG0053">
    <property type="taxonomic scope" value="Eukaryota"/>
</dbReference>
<comment type="similarity">
    <text evidence="7">Belongs to the trans-sulfuration enzymes family.</text>
</comment>
<dbReference type="InterPro" id="IPR015424">
    <property type="entry name" value="PyrdxlP-dep_Trfase"/>
</dbReference>
<dbReference type="GO" id="GO:0005737">
    <property type="term" value="C:cytoplasm"/>
    <property type="evidence" value="ECO:0007669"/>
    <property type="project" value="TreeGrafter"/>
</dbReference>
<dbReference type="EnsemblMetazoa" id="RPRC009744-RA">
    <property type="protein sequence ID" value="RPRC009744-PA"/>
    <property type="gene ID" value="RPRC009744"/>
</dbReference>
<dbReference type="OMA" id="WHPNAAY"/>
<dbReference type="Proteomes" id="UP000015103">
    <property type="component" value="Unassembled WGS sequence"/>
</dbReference>
<sequence>MGVDTTFFDMTAPETLNEVIQPNTRLVWVESPTNLMMKDMDIPRISEIIKRHNQDIIFVVDNTFLTPYFQEPTFPCISLTKYMTGHSDVIMGAMTTNNEDLYKRMLYLQNSLPSHPHHSLAKRLWSGSSGMMSFYIKNGNLEKSNAFLSSSKVFILAESLGGFETLAELPSDMTLASVLAEQRAVLGITDSMIRLSIGLEDANDLIADLDQALAAIKAH</sequence>
<organism evidence="8 9">
    <name type="scientific">Rhodnius prolixus</name>
    <name type="common">Triatomid bug</name>
    <dbReference type="NCBI Taxonomy" id="13249"/>
    <lineage>
        <taxon>Eukaryota</taxon>
        <taxon>Metazoa</taxon>
        <taxon>Ecdysozoa</taxon>
        <taxon>Arthropoda</taxon>
        <taxon>Hexapoda</taxon>
        <taxon>Insecta</taxon>
        <taxon>Pterygota</taxon>
        <taxon>Neoptera</taxon>
        <taxon>Paraneoptera</taxon>
        <taxon>Hemiptera</taxon>
        <taxon>Heteroptera</taxon>
        <taxon>Panheteroptera</taxon>
        <taxon>Cimicomorpha</taxon>
        <taxon>Reduviidae</taxon>
        <taxon>Triatominae</taxon>
        <taxon>Rhodnius</taxon>
    </lineage>
</organism>
<keyword evidence="5" id="KW-0198">Cysteine biosynthesis</keyword>
<evidence type="ECO:0000256" key="7">
    <source>
        <dbReference type="RuleBase" id="RU362118"/>
    </source>
</evidence>
<keyword evidence="4 7" id="KW-0663">Pyridoxal phosphate</keyword>
<dbReference type="GO" id="GO:0019343">
    <property type="term" value="P:cysteine biosynthetic process via cystathionine"/>
    <property type="evidence" value="ECO:0007669"/>
    <property type="project" value="TreeGrafter"/>
</dbReference>
<dbReference type="PANTHER" id="PTHR11808:SF15">
    <property type="entry name" value="CYSTATHIONINE GAMMA-LYASE"/>
    <property type="match status" value="1"/>
</dbReference>
<dbReference type="VEuPathDB" id="VectorBase:RPRC009744"/>
<dbReference type="EC" id="4.4.1.1" evidence="3"/>
<keyword evidence="9" id="KW-1185">Reference proteome</keyword>
<proteinExistence type="inferred from homology"/>
<evidence type="ECO:0000256" key="2">
    <source>
        <dbReference type="ARBA" id="ARBA00005038"/>
    </source>
</evidence>
<dbReference type="SUPFAM" id="SSF53383">
    <property type="entry name" value="PLP-dependent transferases"/>
    <property type="match status" value="1"/>
</dbReference>
<dbReference type="InterPro" id="IPR015422">
    <property type="entry name" value="PyrdxlP-dep_Trfase_small"/>
</dbReference>
<evidence type="ECO:0000256" key="5">
    <source>
        <dbReference type="ARBA" id="ARBA00023192"/>
    </source>
</evidence>